<keyword evidence="5" id="KW-0539">Nucleus</keyword>
<accession>A0A9N7MW97</accession>
<comment type="subcellular location">
    <subcellularLocation>
        <location evidence="1">Nucleus</location>
    </subcellularLocation>
</comment>
<comment type="caution">
    <text evidence="8">The sequence shown here is derived from an EMBL/GenBank/DDBJ whole genome shotgun (WGS) entry which is preliminary data.</text>
</comment>
<dbReference type="AlphaFoldDB" id="A0A9N7MW97"/>
<dbReference type="EMBL" id="CACSLK010016728">
    <property type="protein sequence ID" value="CAA0817831.1"/>
    <property type="molecule type" value="Genomic_DNA"/>
</dbReference>
<dbReference type="OrthoDB" id="1927134at2759"/>
<keyword evidence="3" id="KW-0238">DNA-binding</keyword>
<evidence type="ECO:0000256" key="3">
    <source>
        <dbReference type="ARBA" id="ARBA00023125"/>
    </source>
</evidence>
<name>A0A9N7MW97_STRHE</name>
<proteinExistence type="predicted"/>
<evidence type="ECO:0000256" key="4">
    <source>
        <dbReference type="ARBA" id="ARBA00023163"/>
    </source>
</evidence>
<gene>
    <name evidence="8" type="ORF">SHERM_17218</name>
</gene>
<organism evidence="8 9">
    <name type="scientific">Striga hermonthica</name>
    <name type="common">Purple witchweed</name>
    <name type="synonym">Buchnera hermonthica</name>
    <dbReference type="NCBI Taxonomy" id="68872"/>
    <lineage>
        <taxon>Eukaryota</taxon>
        <taxon>Viridiplantae</taxon>
        <taxon>Streptophyta</taxon>
        <taxon>Embryophyta</taxon>
        <taxon>Tracheophyta</taxon>
        <taxon>Spermatophyta</taxon>
        <taxon>Magnoliopsida</taxon>
        <taxon>eudicotyledons</taxon>
        <taxon>Gunneridae</taxon>
        <taxon>Pentapetalae</taxon>
        <taxon>asterids</taxon>
        <taxon>lamiids</taxon>
        <taxon>Lamiales</taxon>
        <taxon>Orobanchaceae</taxon>
        <taxon>Buchnereae</taxon>
        <taxon>Striga</taxon>
    </lineage>
</organism>
<dbReference type="GO" id="GO:0005634">
    <property type="term" value="C:nucleus"/>
    <property type="evidence" value="ECO:0007669"/>
    <property type="project" value="UniProtKB-SubCell"/>
</dbReference>
<sequence length="289" mass="31551">MEENQTEEQDDERPPVFSADPVEGHFVNWQELVASGAISPSRTLSSSQMPKAKRRKKPDPAGVRVVRSAGRKDRHSKVCTARGTRDRRVRLSPGTAIQFYDVQDRLGYDRPSKAIDWLMREAKAAIDALDADTPPPPPAGFLGNYGRAAANLEIRKIGPENTADLSGFGCIPGDYQPGISPPVPLAASDGIFDANLELGKMQRVLAWNYVAGPNHFDGPGPSVLGRGQISREPLQSSCSRVADCDNPMSAFDFSDDLLPDFAPPEENDVEDMYRIPVSGEQSSFLHFEG</sequence>
<protein>
    <submittedName>
        <fullName evidence="8">Transcription factor TCP4</fullName>
    </submittedName>
</protein>
<evidence type="ECO:0000256" key="2">
    <source>
        <dbReference type="ARBA" id="ARBA00023015"/>
    </source>
</evidence>
<feature type="domain" description="TCP" evidence="7">
    <location>
        <begin position="71"/>
        <end position="129"/>
    </location>
</feature>
<dbReference type="InterPro" id="IPR017887">
    <property type="entry name" value="TF_TCP_subgr"/>
</dbReference>
<dbReference type="PANTHER" id="PTHR31072">
    <property type="entry name" value="TRANSCRIPTION FACTOR TCP4-RELATED"/>
    <property type="match status" value="1"/>
</dbReference>
<feature type="compositionally biased region" description="Acidic residues" evidence="6">
    <location>
        <begin position="1"/>
        <end position="11"/>
    </location>
</feature>
<dbReference type="GO" id="GO:2000032">
    <property type="term" value="P:regulation of secondary shoot formation"/>
    <property type="evidence" value="ECO:0007669"/>
    <property type="project" value="TreeGrafter"/>
</dbReference>
<dbReference type="GO" id="GO:0043565">
    <property type="term" value="F:sequence-specific DNA binding"/>
    <property type="evidence" value="ECO:0007669"/>
    <property type="project" value="TreeGrafter"/>
</dbReference>
<dbReference type="Proteomes" id="UP001153555">
    <property type="component" value="Unassembled WGS sequence"/>
</dbReference>
<dbReference type="Pfam" id="PF03634">
    <property type="entry name" value="TCP"/>
    <property type="match status" value="1"/>
</dbReference>
<evidence type="ECO:0000256" key="5">
    <source>
        <dbReference type="ARBA" id="ARBA00023242"/>
    </source>
</evidence>
<evidence type="ECO:0000256" key="6">
    <source>
        <dbReference type="SAM" id="MobiDB-lite"/>
    </source>
</evidence>
<keyword evidence="4" id="KW-0804">Transcription</keyword>
<feature type="region of interest" description="Disordered" evidence="6">
    <location>
        <begin position="1"/>
        <end position="21"/>
    </location>
</feature>
<dbReference type="InterPro" id="IPR005333">
    <property type="entry name" value="Transcription_factor_TCP"/>
</dbReference>
<evidence type="ECO:0000256" key="1">
    <source>
        <dbReference type="ARBA" id="ARBA00004123"/>
    </source>
</evidence>
<feature type="compositionally biased region" description="Polar residues" evidence="6">
    <location>
        <begin position="38"/>
        <end position="49"/>
    </location>
</feature>
<evidence type="ECO:0000313" key="9">
    <source>
        <dbReference type="Proteomes" id="UP001153555"/>
    </source>
</evidence>
<keyword evidence="2" id="KW-0805">Transcription regulation</keyword>
<dbReference type="GO" id="GO:0003700">
    <property type="term" value="F:DNA-binding transcription factor activity"/>
    <property type="evidence" value="ECO:0007669"/>
    <property type="project" value="InterPro"/>
</dbReference>
<feature type="region of interest" description="Disordered" evidence="6">
    <location>
        <begin position="37"/>
        <end position="75"/>
    </location>
</feature>
<keyword evidence="9" id="KW-1185">Reference proteome</keyword>
<dbReference type="PROSITE" id="PS51369">
    <property type="entry name" value="TCP"/>
    <property type="match status" value="1"/>
</dbReference>
<dbReference type="PANTHER" id="PTHR31072:SF240">
    <property type="entry name" value="TRANSCRIPTION FACTOR TCP10"/>
    <property type="match status" value="1"/>
</dbReference>
<evidence type="ECO:0000259" key="7">
    <source>
        <dbReference type="PROSITE" id="PS51369"/>
    </source>
</evidence>
<reference evidence="8" key="1">
    <citation type="submission" date="2019-12" db="EMBL/GenBank/DDBJ databases">
        <authorList>
            <person name="Scholes J."/>
        </authorList>
    </citation>
    <scope>NUCLEOTIDE SEQUENCE</scope>
</reference>
<evidence type="ECO:0000313" key="8">
    <source>
        <dbReference type="EMBL" id="CAA0817831.1"/>
    </source>
</evidence>